<reference evidence="4 5" key="1">
    <citation type="submission" date="2023-07" db="EMBL/GenBank/DDBJ databases">
        <title>Sequencing the genomes of 1000 actinobacteria strains.</title>
        <authorList>
            <person name="Klenk H.-P."/>
        </authorList>
    </citation>
    <scope>NUCLEOTIDE SEQUENCE [LARGE SCALE GENOMIC DNA]</scope>
    <source>
        <strain evidence="4 5">DSM 14785</strain>
    </source>
</reference>
<dbReference type="InterPro" id="IPR000683">
    <property type="entry name" value="Gfo/Idh/MocA-like_OxRdtase_N"/>
</dbReference>
<dbReference type="Proteomes" id="UP001240250">
    <property type="component" value="Unassembled WGS sequence"/>
</dbReference>
<dbReference type="InterPro" id="IPR036291">
    <property type="entry name" value="NAD(P)-bd_dom_sf"/>
</dbReference>
<evidence type="ECO:0000313" key="4">
    <source>
        <dbReference type="EMBL" id="MDQ0426608.1"/>
    </source>
</evidence>
<dbReference type="Gene3D" id="3.40.50.720">
    <property type="entry name" value="NAD(P)-binding Rossmann-like Domain"/>
    <property type="match status" value="1"/>
</dbReference>
<sequence>MTDGPGTPASPLTFAIVGCGNIARTHARALAGLAVRGEAAARLVACVDVVESRAQALAAEHGARARSWDDVLADPAVDAVSVCTPSGGHAALAVAAVAAGKHVVVEKPVDVTLAAARHLAAAARRYGRTVAVVSQHRFDDATTHVEHLVATGALGVPVLVDARVPWWRDPAYYAADAWRGTVAGDGGGALVNQAIHTVDLMLATAGPVARVQAAAATRLHDIEVEDVVCATLTFTSGALGTLAASTAVAPGFPARLALHGTAGSVVVEGDRVVVDARLGEDPSPRAAVTADALAVAGAGSRTAEHEVAGAWGVAHERQLADVVRAVREGRPPRVGVDDGIRALEVVDAVYRSARSGLPVDLT</sequence>
<protein>
    <submittedName>
        <fullName evidence="4">Dehydrogenase</fullName>
    </submittedName>
</protein>
<feature type="domain" description="Gfo/Idh/MocA-like oxidoreductase N-terminal" evidence="2">
    <location>
        <begin position="13"/>
        <end position="132"/>
    </location>
</feature>
<dbReference type="InterPro" id="IPR052515">
    <property type="entry name" value="Gfo/Idh/MocA_Oxidoreductase"/>
</dbReference>
<name>A0ABU0GNH1_9CELL</name>
<dbReference type="SUPFAM" id="SSF55347">
    <property type="entry name" value="Glyceraldehyde-3-phosphate dehydrogenase-like, C-terminal domain"/>
    <property type="match status" value="1"/>
</dbReference>
<organism evidence="4 5">
    <name type="scientific">Cellulomonas iranensis</name>
    <dbReference type="NCBI Taxonomy" id="76862"/>
    <lineage>
        <taxon>Bacteria</taxon>
        <taxon>Bacillati</taxon>
        <taxon>Actinomycetota</taxon>
        <taxon>Actinomycetes</taxon>
        <taxon>Micrococcales</taxon>
        <taxon>Cellulomonadaceae</taxon>
        <taxon>Cellulomonas</taxon>
    </lineage>
</organism>
<accession>A0ABU0GNH1</accession>
<evidence type="ECO:0000313" key="5">
    <source>
        <dbReference type="Proteomes" id="UP001240250"/>
    </source>
</evidence>
<evidence type="ECO:0000256" key="1">
    <source>
        <dbReference type="ARBA" id="ARBA00023027"/>
    </source>
</evidence>
<dbReference type="SUPFAM" id="SSF51735">
    <property type="entry name" value="NAD(P)-binding Rossmann-fold domains"/>
    <property type="match status" value="1"/>
</dbReference>
<gene>
    <name evidence="4" type="ORF">JO380_002989</name>
</gene>
<dbReference type="PANTHER" id="PTHR43249">
    <property type="entry name" value="UDP-N-ACETYL-2-AMINO-2-DEOXY-D-GLUCURONATE OXIDASE"/>
    <property type="match status" value="1"/>
</dbReference>
<feature type="domain" description="GFO/IDH/MocA-like oxidoreductase" evidence="3">
    <location>
        <begin position="144"/>
        <end position="265"/>
    </location>
</feature>
<dbReference type="Gene3D" id="3.30.360.10">
    <property type="entry name" value="Dihydrodipicolinate Reductase, domain 2"/>
    <property type="match status" value="1"/>
</dbReference>
<dbReference type="RefSeq" id="WP_070320487.1">
    <property type="nucleotide sequence ID" value="NZ_JAUSVM010000001.1"/>
</dbReference>
<dbReference type="Pfam" id="PF01408">
    <property type="entry name" value="GFO_IDH_MocA"/>
    <property type="match status" value="1"/>
</dbReference>
<dbReference type="Pfam" id="PF22725">
    <property type="entry name" value="GFO_IDH_MocA_C3"/>
    <property type="match status" value="1"/>
</dbReference>
<evidence type="ECO:0000259" key="3">
    <source>
        <dbReference type="Pfam" id="PF22725"/>
    </source>
</evidence>
<dbReference type="EMBL" id="JAUSVM010000001">
    <property type="protein sequence ID" value="MDQ0426608.1"/>
    <property type="molecule type" value="Genomic_DNA"/>
</dbReference>
<keyword evidence="5" id="KW-1185">Reference proteome</keyword>
<dbReference type="InterPro" id="IPR055170">
    <property type="entry name" value="GFO_IDH_MocA-like_dom"/>
</dbReference>
<comment type="caution">
    <text evidence="4">The sequence shown here is derived from an EMBL/GenBank/DDBJ whole genome shotgun (WGS) entry which is preliminary data.</text>
</comment>
<keyword evidence="1" id="KW-0520">NAD</keyword>
<proteinExistence type="predicted"/>
<dbReference type="PANTHER" id="PTHR43249:SF1">
    <property type="entry name" value="D-GLUCOSIDE 3-DEHYDROGENASE"/>
    <property type="match status" value="1"/>
</dbReference>
<evidence type="ECO:0000259" key="2">
    <source>
        <dbReference type="Pfam" id="PF01408"/>
    </source>
</evidence>